<evidence type="ECO:0000313" key="3">
    <source>
        <dbReference type="Proteomes" id="UP000275846"/>
    </source>
</evidence>
<gene>
    <name evidence="2" type="ORF">SSLN_LOCUS4507</name>
</gene>
<keyword evidence="1" id="KW-0472">Membrane</keyword>
<reference evidence="4" key="1">
    <citation type="submission" date="2016-06" db="UniProtKB">
        <authorList>
            <consortium name="WormBaseParasite"/>
        </authorList>
    </citation>
    <scope>IDENTIFICATION</scope>
</reference>
<dbReference type="WBParaSite" id="SSLN_0000465901-mRNA-1">
    <property type="protein sequence ID" value="SSLN_0000465901-mRNA-1"/>
    <property type="gene ID" value="SSLN_0000465901"/>
</dbReference>
<keyword evidence="3" id="KW-1185">Reference proteome</keyword>
<dbReference type="EMBL" id="UYSU01032892">
    <property type="protein sequence ID" value="VDL90892.1"/>
    <property type="molecule type" value="Genomic_DNA"/>
</dbReference>
<keyword evidence="1" id="KW-1133">Transmembrane helix</keyword>
<dbReference type="Proteomes" id="UP000275846">
    <property type="component" value="Unassembled WGS sequence"/>
</dbReference>
<dbReference type="OrthoDB" id="6281167at2759"/>
<reference evidence="2 3" key="2">
    <citation type="submission" date="2018-11" db="EMBL/GenBank/DDBJ databases">
        <authorList>
            <consortium name="Pathogen Informatics"/>
        </authorList>
    </citation>
    <scope>NUCLEOTIDE SEQUENCE [LARGE SCALE GENOMIC DNA]</scope>
    <source>
        <strain evidence="2 3">NST_G2</strain>
    </source>
</reference>
<dbReference type="PANTHER" id="PTHR47027">
    <property type="entry name" value="REVERSE TRANSCRIPTASE DOMAIN-CONTAINING PROTEIN"/>
    <property type="match status" value="1"/>
</dbReference>
<protein>
    <submittedName>
        <fullName evidence="2 4">Uncharacterized protein</fullName>
    </submittedName>
</protein>
<evidence type="ECO:0000313" key="2">
    <source>
        <dbReference type="EMBL" id="VDL90892.1"/>
    </source>
</evidence>
<evidence type="ECO:0000256" key="1">
    <source>
        <dbReference type="SAM" id="Phobius"/>
    </source>
</evidence>
<evidence type="ECO:0000313" key="4">
    <source>
        <dbReference type="WBParaSite" id="SSLN_0000465901-mRNA-1"/>
    </source>
</evidence>
<dbReference type="AlphaFoldDB" id="A0A183SJV9"/>
<feature type="transmembrane region" description="Helical" evidence="1">
    <location>
        <begin position="238"/>
        <end position="259"/>
    </location>
</feature>
<keyword evidence="1" id="KW-0812">Transmembrane</keyword>
<accession>A0A183SJV9</accession>
<dbReference type="PANTHER" id="PTHR47027:SF26">
    <property type="entry name" value="REVERSE TRANSCRIPTASE DOMAIN-CONTAINING PROTEIN"/>
    <property type="match status" value="1"/>
</dbReference>
<organism evidence="4">
    <name type="scientific">Schistocephalus solidus</name>
    <name type="common">Tapeworm</name>
    <dbReference type="NCBI Taxonomy" id="70667"/>
    <lineage>
        <taxon>Eukaryota</taxon>
        <taxon>Metazoa</taxon>
        <taxon>Spiralia</taxon>
        <taxon>Lophotrochozoa</taxon>
        <taxon>Platyhelminthes</taxon>
        <taxon>Cestoda</taxon>
        <taxon>Eucestoda</taxon>
        <taxon>Diphyllobothriidea</taxon>
        <taxon>Diphyllobothriidae</taxon>
        <taxon>Schistocephalus</taxon>
    </lineage>
</organism>
<sequence>MRTLSGAVLDGLGGGRTLATKPIIDAKDMTRRKQRIMDQRWDMAIRLGKVPHLAEMANKFDRSTYGVNGISIFSPFCPERSLPNPTIFVPPDEITDDEVELYQMTEEDMEMLTRLIAMEQEMLLCPQAANLPITYHAADVLARLDDTFGDLTLLNVSEQAMVLNLLEFSRVIPSELAGLNENRIEKEEDADQLVVVNDSDGNGQIMRKASLQKIKHMEELTEQQLRDFKRVSNLRRSLLFLIFLIYVFCKFALISLHFATKTDEGVYQNALASVLRQDATLSRTTRIDNEVAQWISKASQAFGRLQASVWNPHGIHLNTELKMYEAVVLTTLPYGMETSTVYSSESRNLNHFQLSCLHRILKLRWQDRIPDTEVLDWTGIPSIHAMLRQMQLRWSGHLVRMDDERILKRHFYGDRYHQLIREECLGDRQSTELLRRMQTLRGELHIDDKLFKEMA</sequence>
<name>A0A183SJV9_SCHSO</name>
<proteinExistence type="predicted"/>